<dbReference type="PROSITE" id="PS50850">
    <property type="entry name" value="MFS"/>
    <property type="match status" value="1"/>
</dbReference>
<feature type="transmembrane region" description="Helical" evidence="7">
    <location>
        <begin position="80"/>
        <end position="100"/>
    </location>
</feature>
<evidence type="ECO:0000256" key="5">
    <source>
        <dbReference type="ARBA" id="ARBA00023136"/>
    </source>
</evidence>
<dbReference type="Proteomes" id="UP000606974">
    <property type="component" value="Unassembled WGS sequence"/>
</dbReference>
<dbReference type="FunFam" id="1.20.1250.20:FF:000057">
    <property type="entry name" value="MFS general substrate transporter"/>
    <property type="match status" value="1"/>
</dbReference>
<feature type="transmembrane region" description="Helical" evidence="7">
    <location>
        <begin position="405"/>
        <end position="426"/>
    </location>
</feature>
<evidence type="ECO:0000256" key="3">
    <source>
        <dbReference type="ARBA" id="ARBA00022692"/>
    </source>
</evidence>
<dbReference type="InterPro" id="IPR011701">
    <property type="entry name" value="MFS"/>
</dbReference>
<dbReference type="GO" id="GO:0022857">
    <property type="term" value="F:transmembrane transporter activity"/>
    <property type="evidence" value="ECO:0007669"/>
    <property type="project" value="InterPro"/>
</dbReference>
<name>A0A8H7AVV7_9EURO</name>
<dbReference type="InterPro" id="IPR020846">
    <property type="entry name" value="MFS_dom"/>
</dbReference>
<evidence type="ECO:0000256" key="6">
    <source>
        <dbReference type="SAM" id="MobiDB-lite"/>
    </source>
</evidence>
<dbReference type="AlphaFoldDB" id="A0A8H7AVV7"/>
<feature type="transmembrane region" description="Helical" evidence="7">
    <location>
        <begin position="438"/>
        <end position="455"/>
    </location>
</feature>
<dbReference type="Gene3D" id="1.20.1250.20">
    <property type="entry name" value="MFS general substrate transporter like domains"/>
    <property type="match status" value="2"/>
</dbReference>
<dbReference type="SUPFAM" id="SSF103473">
    <property type="entry name" value="MFS general substrate transporter"/>
    <property type="match status" value="1"/>
</dbReference>
<reference evidence="9" key="1">
    <citation type="submission" date="2020-02" db="EMBL/GenBank/DDBJ databases">
        <authorList>
            <person name="Palmer J.M."/>
        </authorList>
    </citation>
    <scope>NUCLEOTIDE SEQUENCE</scope>
    <source>
        <strain evidence="9">EPUS1.4</strain>
        <tissue evidence="9">Thallus</tissue>
    </source>
</reference>
<feature type="transmembrane region" description="Helical" evidence="7">
    <location>
        <begin position="240"/>
        <end position="263"/>
    </location>
</feature>
<keyword evidence="5 7" id="KW-0472">Membrane</keyword>
<feature type="transmembrane region" description="Helical" evidence="7">
    <location>
        <begin position="175"/>
        <end position="195"/>
    </location>
</feature>
<keyword evidence="3 7" id="KW-0812">Transmembrane</keyword>
<evidence type="ECO:0000256" key="7">
    <source>
        <dbReference type="SAM" id="Phobius"/>
    </source>
</evidence>
<feature type="transmembrane region" description="Helical" evidence="7">
    <location>
        <begin position="207"/>
        <end position="228"/>
    </location>
</feature>
<dbReference type="GO" id="GO:0016020">
    <property type="term" value="C:membrane"/>
    <property type="evidence" value="ECO:0007669"/>
    <property type="project" value="UniProtKB-SubCell"/>
</dbReference>
<feature type="transmembrane region" description="Helical" evidence="7">
    <location>
        <begin position="120"/>
        <end position="139"/>
    </location>
</feature>
<feature type="transmembrane region" description="Helical" evidence="7">
    <location>
        <begin position="467"/>
        <end position="492"/>
    </location>
</feature>
<keyword evidence="4 7" id="KW-1133">Transmembrane helix</keyword>
<keyword evidence="10" id="KW-1185">Reference proteome</keyword>
<dbReference type="FunFam" id="1.20.1250.20:FF:000013">
    <property type="entry name" value="MFS general substrate transporter"/>
    <property type="match status" value="1"/>
</dbReference>
<dbReference type="InterPro" id="IPR036259">
    <property type="entry name" value="MFS_trans_sf"/>
</dbReference>
<accession>A0A8H7AVV7</accession>
<protein>
    <recommendedName>
        <fullName evidence="8">Major facilitator superfamily (MFS) profile domain-containing protein</fullName>
    </recommendedName>
</protein>
<evidence type="ECO:0000256" key="4">
    <source>
        <dbReference type="ARBA" id="ARBA00022989"/>
    </source>
</evidence>
<feature type="region of interest" description="Disordered" evidence="6">
    <location>
        <begin position="1"/>
        <end position="62"/>
    </location>
</feature>
<dbReference type="PANTHER" id="PTHR43791">
    <property type="entry name" value="PERMEASE-RELATED"/>
    <property type="match status" value="1"/>
</dbReference>
<feature type="transmembrane region" description="Helical" evidence="7">
    <location>
        <begin position="146"/>
        <end position="169"/>
    </location>
</feature>
<comment type="caution">
    <text evidence="9">The sequence shown here is derived from an EMBL/GenBank/DDBJ whole genome shotgun (WGS) entry which is preliminary data.</text>
</comment>
<dbReference type="Pfam" id="PF07690">
    <property type="entry name" value="MFS_1"/>
    <property type="match status" value="1"/>
</dbReference>
<proteinExistence type="predicted"/>
<feature type="transmembrane region" description="Helical" evidence="7">
    <location>
        <begin position="316"/>
        <end position="335"/>
    </location>
</feature>
<feature type="transmembrane region" description="Helical" evidence="7">
    <location>
        <begin position="378"/>
        <end position="399"/>
    </location>
</feature>
<evidence type="ECO:0000256" key="2">
    <source>
        <dbReference type="ARBA" id="ARBA00022448"/>
    </source>
</evidence>
<evidence type="ECO:0000256" key="1">
    <source>
        <dbReference type="ARBA" id="ARBA00004141"/>
    </source>
</evidence>
<feature type="compositionally biased region" description="Basic and acidic residues" evidence="6">
    <location>
        <begin position="15"/>
        <end position="25"/>
    </location>
</feature>
<evidence type="ECO:0000313" key="10">
    <source>
        <dbReference type="Proteomes" id="UP000606974"/>
    </source>
</evidence>
<organism evidence="9 10">
    <name type="scientific">Endocarpon pusillum</name>
    <dbReference type="NCBI Taxonomy" id="364733"/>
    <lineage>
        <taxon>Eukaryota</taxon>
        <taxon>Fungi</taxon>
        <taxon>Dikarya</taxon>
        <taxon>Ascomycota</taxon>
        <taxon>Pezizomycotina</taxon>
        <taxon>Eurotiomycetes</taxon>
        <taxon>Chaetothyriomycetidae</taxon>
        <taxon>Verrucariales</taxon>
        <taxon>Verrucariaceae</taxon>
        <taxon>Endocarpon</taxon>
    </lineage>
</organism>
<evidence type="ECO:0000313" key="9">
    <source>
        <dbReference type="EMBL" id="KAF7513877.1"/>
    </source>
</evidence>
<feature type="domain" description="Major facilitator superfamily (MFS) profile" evidence="8">
    <location>
        <begin position="80"/>
        <end position="498"/>
    </location>
</feature>
<gene>
    <name evidence="9" type="ORF">GJ744_006491</name>
</gene>
<dbReference type="PANTHER" id="PTHR43791:SF92">
    <property type="entry name" value="AGL026WP"/>
    <property type="match status" value="1"/>
</dbReference>
<comment type="subcellular location">
    <subcellularLocation>
        <location evidence="1">Membrane</location>
        <topology evidence="1">Multi-pass membrane protein</topology>
    </subcellularLocation>
</comment>
<feature type="transmembrane region" description="Helical" evidence="7">
    <location>
        <begin position="347"/>
        <end position="366"/>
    </location>
</feature>
<dbReference type="OrthoDB" id="2250022at2759"/>
<evidence type="ECO:0000259" key="8">
    <source>
        <dbReference type="PROSITE" id="PS50850"/>
    </source>
</evidence>
<sequence length="528" mass="58072">MASLTIGDKMLYSHGESDNGKKPAESEIADPKAYLHGSFSSPSTGAPSAKRQPPPYVRSLSPDDRAHAEKMLVRRIDSRLIPMIIIMYIMNYLDRNNIAAARLSGLEEDLNLVGNQYQTSVSILFVGYVLMQIPSNLYLNKVGKPSIYLPTAMVIWGVISGATAGVHSFAGIASVRFFLGFIEAAYFPGCLYYLSCWYTRKELGFRIALLYSGALISSAFSGLIAAGITGNLDGNLGLRAWRWLFIIEGAITVVIAAGAYFLLPDFPRTTRWLSDYEKELAVWRLDEDIGEDDWIDSKHQSFWGGMKMAALDIKMWILMVMSFCMLSSASVTNFFPTVVQTLRYGRVASLLLTAPPYVLAVITAFTNAWHADRTGERYFHITLPLYIAVIAFIIAAATTSTAPRYLAMMLMPPGIYTGYVVALGWISNCMPRPPAKRAAALAAINAVSHISPIYVSYMFPSSAGPRYVVAMSICSVTAFIAIIMATILRFILVRLNKKLDRGEHVEGAINSGKGVPGDSAQRGFRFLT</sequence>
<keyword evidence="2" id="KW-0813">Transport</keyword>
<dbReference type="EMBL" id="JAACFV010000003">
    <property type="protein sequence ID" value="KAF7513877.1"/>
    <property type="molecule type" value="Genomic_DNA"/>
</dbReference>